<organism evidence="2 3">
    <name type="scientific">Erpetoichthys calabaricus</name>
    <name type="common">Rope fish</name>
    <name type="synonym">Calamoichthys calabaricus</name>
    <dbReference type="NCBI Taxonomy" id="27687"/>
    <lineage>
        <taxon>Eukaryota</taxon>
        <taxon>Metazoa</taxon>
        <taxon>Chordata</taxon>
        <taxon>Craniata</taxon>
        <taxon>Vertebrata</taxon>
        <taxon>Euteleostomi</taxon>
        <taxon>Actinopterygii</taxon>
        <taxon>Polypteriformes</taxon>
        <taxon>Polypteridae</taxon>
        <taxon>Erpetoichthys</taxon>
    </lineage>
</organism>
<dbReference type="Pfam" id="PF14774">
    <property type="entry name" value="FAM177"/>
    <property type="match status" value="1"/>
</dbReference>
<reference evidence="2" key="2">
    <citation type="submission" date="2025-08" db="UniProtKB">
        <authorList>
            <consortium name="Ensembl"/>
        </authorList>
    </citation>
    <scope>IDENTIFICATION</scope>
</reference>
<reference evidence="2" key="3">
    <citation type="submission" date="2025-09" db="UniProtKB">
        <authorList>
            <consortium name="Ensembl"/>
        </authorList>
    </citation>
    <scope>IDENTIFICATION</scope>
</reference>
<feature type="compositionally biased region" description="Acidic residues" evidence="1">
    <location>
        <begin position="117"/>
        <end position="131"/>
    </location>
</feature>
<sequence length="179" mass="19979">MTESGSAEQVQGESGDLRSVKVPRRVIHFANGETMDEFSTDEDDEEEKGNQNKLQEAPVDKSQLSWGSYLWFLTIRFALASLNTCDFLGGKLANILGLNTPKYQYAIDEHHRRQNEGSEDDDEEYELEEQNCNESQEGQHLSLQNAEYGAIKASPKAELFEEKSESDGSGTVNTSYGGD</sequence>
<evidence type="ECO:0000313" key="2">
    <source>
        <dbReference type="Ensembl" id="ENSECRP00000023252.1"/>
    </source>
</evidence>
<proteinExistence type="predicted"/>
<accession>A0A8C4SYP8</accession>
<name>A0A8C4SYP8_ERPCA</name>
<dbReference type="PANTHER" id="PTHR31206">
    <property type="entry name" value="LP10445P"/>
    <property type="match status" value="1"/>
</dbReference>
<feature type="compositionally biased region" description="Polar residues" evidence="1">
    <location>
        <begin position="167"/>
        <end position="179"/>
    </location>
</feature>
<evidence type="ECO:0000313" key="3">
    <source>
        <dbReference type="Proteomes" id="UP000694620"/>
    </source>
</evidence>
<keyword evidence="3" id="KW-1185">Reference proteome</keyword>
<dbReference type="PANTHER" id="PTHR31206:SF9">
    <property type="entry name" value="PROTEIN FAM177B"/>
    <property type="match status" value="1"/>
</dbReference>
<feature type="compositionally biased region" description="Polar residues" evidence="1">
    <location>
        <begin position="135"/>
        <end position="145"/>
    </location>
</feature>
<feature type="compositionally biased region" description="Acidic residues" evidence="1">
    <location>
        <begin position="34"/>
        <end position="47"/>
    </location>
</feature>
<dbReference type="AlphaFoldDB" id="A0A8C4SYP8"/>
<feature type="region of interest" description="Disordered" evidence="1">
    <location>
        <begin position="111"/>
        <end position="179"/>
    </location>
</feature>
<dbReference type="GeneTree" id="ENSGT00390000016736"/>
<protein>
    <submittedName>
        <fullName evidence="2">Family with sequence similarity 177 member B</fullName>
    </submittedName>
</protein>
<reference evidence="2" key="1">
    <citation type="submission" date="2021-06" db="EMBL/GenBank/DDBJ databases">
        <authorList>
            <consortium name="Wellcome Sanger Institute Data Sharing"/>
        </authorList>
    </citation>
    <scope>NUCLEOTIDE SEQUENCE [LARGE SCALE GENOMIC DNA]</scope>
</reference>
<dbReference type="Ensembl" id="ENSECRT00000023755.1">
    <property type="protein sequence ID" value="ENSECRP00000023252.1"/>
    <property type="gene ID" value="ENSECRG00000015747.1"/>
</dbReference>
<gene>
    <name evidence="2" type="primary">FAM177B</name>
</gene>
<feature type="region of interest" description="Disordered" evidence="1">
    <location>
        <begin position="31"/>
        <end position="58"/>
    </location>
</feature>
<dbReference type="InterPro" id="IPR028260">
    <property type="entry name" value="FAM177"/>
</dbReference>
<dbReference type="Proteomes" id="UP000694620">
    <property type="component" value="Chromosome 15"/>
</dbReference>
<evidence type="ECO:0000256" key="1">
    <source>
        <dbReference type="SAM" id="MobiDB-lite"/>
    </source>
</evidence>